<comment type="similarity">
    <text evidence="2">Belongs to the dGTPase family. Type 2 subfamily.</text>
</comment>
<organism evidence="4 5">
    <name type="scientific">Acinetobacter amyesii</name>
    <dbReference type="NCBI Taxonomy" id="2942470"/>
    <lineage>
        <taxon>Bacteria</taxon>
        <taxon>Pseudomonadati</taxon>
        <taxon>Pseudomonadota</taxon>
        <taxon>Gammaproteobacteria</taxon>
        <taxon>Moraxellales</taxon>
        <taxon>Moraxellaceae</taxon>
        <taxon>Acinetobacter</taxon>
    </lineage>
</organism>
<dbReference type="NCBIfam" id="NF041026">
    <property type="entry name" value="antiphage_dGTPase"/>
    <property type="match status" value="1"/>
</dbReference>
<dbReference type="SMART" id="SM00471">
    <property type="entry name" value="HDc"/>
    <property type="match status" value="1"/>
</dbReference>
<evidence type="ECO:0000256" key="1">
    <source>
        <dbReference type="ARBA" id="ARBA00022801"/>
    </source>
</evidence>
<dbReference type="EMBL" id="MVKX01000006">
    <property type="protein sequence ID" value="OOV81853.1"/>
    <property type="molecule type" value="Genomic_DNA"/>
</dbReference>
<dbReference type="SUPFAM" id="SSF109604">
    <property type="entry name" value="HD-domain/PDEase-like"/>
    <property type="match status" value="1"/>
</dbReference>
<reference evidence="4 5" key="1">
    <citation type="submission" date="2017-02" db="EMBL/GenBank/DDBJ databases">
        <title>Acinetobacter sp. ANC 4945, whole genome shotgun sequencing project.</title>
        <authorList>
            <person name="Radolfova-Krizova L."/>
            <person name="Al Atrouni A."/>
            <person name="Nemec A."/>
        </authorList>
    </citation>
    <scope>NUCLEOTIDE SEQUENCE [LARGE SCALE GENOMIC DNA]</scope>
    <source>
        <strain evidence="4 5">ANC 4945</strain>
    </source>
</reference>
<dbReference type="HAMAP" id="MF_01212">
    <property type="entry name" value="dGTPase_type2"/>
    <property type="match status" value="1"/>
</dbReference>
<dbReference type="InterPro" id="IPR003607">
    <property type="entry name" value="HD/PDEase_dom"/>
</dbReference>
<dbReference type="InterPro" id="IPR023023">
    <property type="entry name" value="dNTPase_2"/>
</dbReference>
<dbReference type="InterPro" id="IPR006674">
    <property type="entry name" value="HD_domain"/>
</dbReference>
<keyword evidence="5" id="KW-1185">Reference proteome</keyword>
<dbReference type="InterPro" id="IPR026875">
    <property type="entry name" value="PHydrolase_assoc_dom"/>
</dbReference>
<dbReference type="GO" id="GO:0008832">
    <property type="term" value="F:dGTPase activity"/>
    <property type="evidence" value="ECO:0007669"/>
    <property type="project" value="TreeGrafter"/>
</dbReference>
<dbReference type="Pfam" id="PF13286">
    <property type="entry name" value="HD_assoc"/>
    <property type="match status" value="1"/>
</dbReference>
<dbReference type="Pfam" id="PF01966">
    <property type="entry name" value="HD"/>
    <property type="match status" value="1"/>
</dbReference>
<sequence>MLDHQLLETRVNHTETQDNDWNSHSRDIAYQIDRARIIHSASFRRLQAKTQILGIGDSDFYRTRLTHSLEVAQLGFGITESLKSRYKSNPEYLDLIPSQNVIESICLAHDIGHPAFGHGGEVALNYCMTKDGGFEGNGQTLRIVSKLAEYTPENGMNLTRRTLLGLIKYPVPYSKFNKIYPPTENNKNLHTPLQLSEYHPPKCILDTEADLFTSWVASIFTKDDLEKFMTINPEKPNKPLYTSFDSSIMELADDISYGIHDLEDAVALRLVTESQWKNQVLSQISELNIELTHHIEQISSLLFGANNKERKHAISKLVRYFLKKAQIHKKNLFQHPLLDFTATLETEDDVKALGIIQKFVVDNVIKQPEIQILDYKGQKIVVELFEVLSNNPKQLLPKSTFEQYEKSENKNRVICDYISGMTDAYAARLYHKLFTPNMGSVFDRL</sequence>
<evidence type="ECO:0000313" key="5">
    <source>
        <dbReference type="Proteomes" id="UP000191160"/>
    </source>
</evidence>
<dbReference type="Gene3D" id="1.10.3210.10">
    <property type="entry name" value="Hypothetical protein af1432"/>
    <property type="match status" value="1"/>
</dbReference>
<keyword evidence="1 2" id="KW-0378">Hydrolase</keyword>
<dbReference type="PANTHER" id="PTHR11373">
    <property type="entry name" value="DEOXYNUCLEOSIDE TRIPHOSPHATE TRIPHOSPHOHYDROLASE"/>
    <property type="match status" value="1"/>
</dbReference>
<accession>A0A1T1GWA4</accession>
<comment type="caution">
    <text evidence="4">The sequence shown here is derived from an EMBL/GenBank/DDBJ whole genome shotgun (WGS) entry which is preliminary data.</text>
</comment>
<dbReference type="NCBIfam" id="NF003701">
    <property type="entry name" value="PRK05318.1"/>
    <property type="match status" value="1"/>
</dbReference>
<evidence type="ECO:0000313" key="4">
    <source>
        <dbReference type="EMBL" id="OOV81853.1"/>
    </source>
</evidence>
<dbReference type="RefSeq" id="WP_078190531.1">
    <property type="nucleotide sequence ID" value="NZ_JAMCOZ010000006.1"/>
</dbReference>
<evidence type="ECO:0000259" key="3">
    <source>
        <dbReference type="PROSITE" id="PS51831"/>
    </source>
</evidence>
<protein>
    <recommendedName>
        <fullName evidence="2">Deoxyguanosinetriphosphate triphosphohydrolase-like protein</fullName>
    </recommendedName>
</protein>
<dbReference type="PANTHER" id="PTHR11373:SF32">
    <property type="entry name" value="DEOXYGUANOSINETRIPHOSPHATE TRIPHOSPHOHYDROLASE"/>
    <property type="match status" value="1"/>
</dbReference>
<dbReference type="GO" id="GO:0006203">
    <property type="term" value="P:dGTP catabolic process"/>
    <property type="evidence" value="ECO:0007669"/>
    <property type="project" value="TreeGrafter"/>
</dbReference>
<dbReference type="AlphaFoldDB" id="A0A1T1GWA4"/>
<gene>
    <name evidence="4" type="ORF">B1202_10430</name>
</gene>
<evidence type="ECO:0000256" key="2">
    <source>
        <dbReference type="HAMAP-Rule" id="MF_01212"/>
    </source>
</evidence>
<dbReference type="PROSITE" id="PS51831">
    <property type="entry name" value="HD"/>
    <property type="match status" value="1"/>
</dbReference>
<dbReference type="InterPro" id="IPR006261">
    <property type="entry name" value="dGTPase"/>
</dbReference>
<dbReference type="NCBIfam" id="TIGR01353">
    <property type="entry name" value="dGTP_triPase"/>
    <property type="match status" value="1"/>
</dbReference>
<proteinExistence type="inferred from homology"/>
<feature type="domain" description="HD" evidence="3">
    <location>
        <begin position="64"/>
        <end position="258"/>
    </location>
</feature>
<dbReference type="InterPro" id="IPR050135">
    <property type="entry name" value="dGTPase-like"/>
</dbReference>
<name>A0A1T1GWA4_9GAMM</name>
<dbReference type="Proteomes" id="UP000191160">
    <property type="component" value="Unassembled WGS sequence"/>
</dbReference>